<comment type="caution">
    <text evidence="1">The sequence shown here is derived from an EMBL/GenBank/DDBJ whole genome shotgun (WGS) entry which is preliminary data.</text>
</comment>
<proteinExistence type="predicted"/>
<sequence>MEKSLKFAEKTKEKEPQINMEKFRGEIVELKEKAEKGEVGGGPELLKINPEELTEEDARMWYKYKSNSMTEADINDSSDYHRDVEKDIKNLNYNSRENFRAFFRQVFTYPWLLEQQRQHEDSLRKGK</sequence>
<dbReference type="STRING" id="1801748.A3B84_00110"/>
<accession>A0A1F6VQD5</accession>
<dbReference type="Proteomes" id="UP000177112">
    <property type="component" value="Unassembled WGS sequence"/>
</dbReference>
<name>A0A1F6VQD5_9BACT</name>
<gene>
    <name evidence="1" type="ORF">A3B84_00110</name>
</gene>
<dbReference type="EMBL" id="MFTY01000004">
    <property type="protein sequence ID" value="OGI71645.1"/>
    <property type="molecule type" value="Genomic_DNA"/>
</dbReference>
<reference evidence="1 2" key="1">
    <citation type="journal article" date="2016" name="Nat. Commun.">
        <title>Thousands of microbial genomes shed light on interconnected biogeochemical processes in an aquifer system.</title>
        <authorList>
            <person name="Anantharaman K."/>
            <person name="Brown C.T."/>
            <person name="Hug L.A."/>
            <person name="Sharon I."/>
            <person name="Castelle C.J."/>
            <person name="Probst A.J."/>
            <person name="Thomas B.C."/>
            <person name="Singh A."/>
            <person name="Wilkins M.J."/>
            <person name="Karaoz U."/>
            <person name="Brodie E.L."/>
            <person name="Williams K.H."/>
            <person name="Hubbard S.S."/>
            <person name="Banfield J.F."/>
        </authorList>
    </citation>
    <scope>NUCLEOTIDE SEQUENCE [LARGE SCALE GENOMIC DNA]</scope>
</reference>
<protein>
    <submittedName>
        <fullName evidence="1">Uncharacterized protein</fullName>
    </submittedName>
</protein>
<evidence type="ECO:0000313" key="1">
    <source>
        <dbReference type="EMBL" id="OGI71645.1"/>
    </source>
</evidence>
<organism evidence="1 2">
    <name type="scientific">Candidatus Nomurabacteria bacterium RIFCSPHIGHO2_02_FULL_35_13</name>
    <dbReference type="NCBI Taxonomy" id="1801748"/>
    <lineage>
        <taxon>Bacteria</taxon>
        <taxon>Candidatus Nomuraibacteriota</taxon>
    </lineage>
</organism>
<evidence type="ECO:0000313" key="2">
    <source>
        <dbReference type="Proteomes" id="UP000177112"/>
    </source>
</evidence>
<dbReference type="AlphaFoldDB" id="A0A1F6VQD5"/>